<protein>
    <recommendedName>
        <fullName evidence="9">Methionine aminopeptidase 2</fullName>
        <shortName evidence="9">MAP 2</shortName>
        <shortName evidence="9">MetAP 2</shortName>
        <ecNumber evidence="9">3.4.11.18</ecNumber>
    </recommendedName>
    <alternativeName>
        <fullName evidence="9">Peptidase M</fullName>
    </alternativeName>
</protein>
<dbReference type="Gene3D" id="1.10.10.10">
    <property type="entry name" value="Winged helix-like DNA-binding domain superfamily/Winged helix DNA-binding domain"/>
    <property type="match status" value="1"/>
</dbReference>
<keyword evidence="4 9" id="KW-0031">Aminopeptidase</keyword>
<feature type="binding site" evidence="9">
    <location>
        <position position="289"/>
    </location>
    <ligand>
        <name>substrate</name>
    </ligand>
</feature>
<dbReference type="EC" id="3.4.11.18" evidence="9"/>
<dbReference type="OrthoDB" id="7848262at2759"/>
<reference evidence="14" key="2">
    <citation type="submission" date="2015-01" db="EMBL/GenBank/DDBJ databases">
        <title>Evolutionary Origins and Diversification of the Mycorrhizal Mutualists.</title>
        <authorList>
            <consortium name="DOE Joint Genome Institute"/>
            <consortium name="Mycorrhizal Genomics Consortium"/>
            <person name="Kohler A."/>
            <person name="Kuo A."/>
            <person name="Nagy L.G."/>
            <person name="Floudas D."/>
            <person name="Copeland A."/>
            <person name="Barry K.W."/>
            <person name="Cichocki N."/>
            <person name="Veneault-Fourrey C."/>
            <person name="LaButti K."/>
            <person name="Lindquist E.A."/>
            <person name="Lipzen A."/>
            <person name="Lundell T."/>
            <person name="Morin E."/>
            <person name="Murat C."/>
            <person name="Riley R."/>
            <person name="Ohm R."/>
            <person name="Sun H."/>
            <person name="Tunlid A."/>
            <person name="Henrissat B."/>
            <person name="Grigoriev I.V."/>
            <person name="Hibbett D.S."/>
            <person name="Martin F."/>
        </authorList>
    </citation>
    <scope>NUCLEOTIDE SEQUENCE [LARGE SCALE GENOMIC DNA]</scope>
    <source>
        <strain evidence="14">F 1598</strain>
    </source>
</reference>
<dbReference type="Proteomes" id="UP000054166">
    <property type="component" value="Unassembled WGS sequence"/>
</dbReference>
<feature type="binding site" evidence="9">
    <location>
        <position position="281"/>
    </location>
    <ligand>
        <name>a divalent metal cation</name>
        <dbReference type="ChEBI" id="CHEBI:60240"/>
        <label>2</label>
        <note>catalytic</note>
    </ligand>
</feature>
<dbReference type="PRINTS" id="PR00599">
    <property type="entry name" value="MAPEPTIDASE"/>
</dbReference>
<evidence type="ECO:0000256" key="4">
    <source>
        <dbReference type="ARBA" id="ARBA00022438"/>
    </source>
</evidence>
<dbReference type="GO" id="GO:0070006">
    <property type="term" value="F:metalloaminopeptidase activity"/>
    <property type="evidence" value="ECO:0007669"/>
    <property type="project" value="UniProtKB-UniRule"/>
</dbReference>
<dbReference type="InterPro" id="IPR036390">
    <property type="entry name" value="WH_DNA-bd_sf"/>
</dbReference>
<dbReference type="FunCoup" id="A0A0C3GE60">
    <property type="interactions" value="767"/>
</dbReference>
<dbReference type="HAMAP" id="MF_03175">
    <property type="entry name" value="MetAP_2_euk"/>
    <property type="match status" value="1"/>
</dbReference>
<dbReference type="EMBL" id="KN832976">
    <property type="protein sequence ID" value="KIM88921.1"/>
    <property type="molecule type" value="Genomic_DNA"/>
</dbReference>
<feature type="binding site" evidence="9">
    <location>
        <position position="212"/>
    </location>
    <ligand>
        <name>a divalent metal cation</name>
        <dbReference type="ChEBI" id="CHEBI:60240"/>
        <label>1</label>
    </ligand>
</feature>
<dbReference type="PANTHER" id="PTHR45777">
    <property type="entry name" value="METHIONINE AMINOPEPTIDASE 2"/>
    <property type="match status" value="1"/>
</dbReference>
<comment type="similarity">
    <text evidence="9">Belongs to the peptidase M24A family. Methionine aminopeptidase eukaryotic type 2 subfamily.</text>
</comment>
<evidence type="ECO:0000256" key="8">
    <source>
        <dbReference type="ARBA" id="ARBA00022801"/>
    </source>
</evidence>
<comment type="catalytic activity">
    <reaction evidence="1 9 10">
        <text>Release of N-terminal amino acids, preferentially methionine, from peptides and arylamides.</text>
        <dbReference type="EC" id="3.4.11.18"/>
    </reaction>
</comment>
<dbReference type="InParanoid" id="A0A0C3GE60"/>
<keyword evidence="5 9" id="KW-0963">Cytoplasm</keyword>
<keyword evidence="6 9" id="KW-0645">Protease</keyword>
<dbReference type="STRING" id="765440.A0A0C3GE60"/>
<dbReference type="AlphaFoldDB" id="A0A0C3GE60"/>
<comment type="cofactor">
    <cofactor evidence="2">
        <name>Mn(2+)</name>
        <dbReference type="ChEBI" id="CHEBI:29035"/>
    </cofactor>
</comment>
<evidence type="ECO:0000313" key="13">
    <source>
        <dbReference type="EMBL" id="KIM88921.1"/>
    </source>
</evidence>
<feature type="compositionally biased region" description="Acidic residues" evidence="11">
    <location>
        <begin position="24"/>
        <end position="36"/>
    </location>
</feature>
<dbReference type="InterPro" id="IPR000994">
    <property type="entry name" value="Pept_M24"/>
</dbReference>
<feature type="region of interest" description="Disordered" evidence="11">
    <location>
        <begin position="1"/>
        <end position="77"/>
    </location>
</feature>
<keyword evidence="8 9" id="KW-0378">Hydrolase</keyword>
<evidence type="ECO:0000256" key="3">
    <source>
        <dbReference type="ARBA" id="ARBA00001954"/>
    </source>
</evidence>
<dbReference type="InterPro" id="IPR050247">
    <property type="entry name" value="Met_Aminopeptidase_Type2"/>
</dbReference>
<dbReference type="InterPro" id="IPR036005">
    <property type="entry name" value="Creatinase/aminopeptidase-like"/>
</dbReference>
<reference evidence="13 14" key="1">
    <citation type="submission" date="2014-04" db="EMBL/GenBank/DDBJ databases">
        <authorList>
            <consortium name="DOE Joint Genome Institute"/>
            <person name="Kuo A."/>
            <person name="Tarkka M."/>
            <person name="Buscot F."/>
            <person name="Kohler A."/>
            <person name="Nagy L.G."/>
            <person name="Floudas D."/>
            <person name="Copeland A."/>
            <person name="Barry K.W."/>
            <person name="Cichocki N."/>
            <person name="Veneault-Fourrey C."/>
            <person name="LaButti K."/>
            <person name="Lindquist E.A."/>
            <person name="Lipzen A."/>
            <person name="Lundell T."/>
            <person name="Morin E."/>
            <person name="Murat C."/>
            <person name="Sun H."/>
            <person name="Tunlid A."/>
            <person name="Henrissat B."/>
            <person name="Grigoriev I.V."/>
            <person name="Hibbett D.S."/>
            <person name="Martin F."/>
            <person name="Nordberg H.P."/>
            <person name="Cantor M.N."/>
            <person name="Hua S.X."/>
        </authorList>
    </citation>
    <scope>NUCLEOTIDE SEQUENCE [LARGE SCALE GENOMIC DNA]</scope>
    <source>
        <strain evidence="13 14">F 1598</strain>
    </source>
</reference>
<feature type="compositionally biased region" description="Basic residues" evidence="11">
    <location>
        <begin position="47"/>
        <end position="60"/>
    </location>
</feature>
<evidence type="ECO:0000259" key="12">
    <source>
        <dbReference type="Pfam" id="PF00557"/>
    </source>
</evidence>
<evidence type="ECO:0000256" key="5">
    <source>
        <dbReference type="ARBA" id="ARBA00022490"/>
    </source>
</evidence>
<organism evidence="13 14">
    <name type="scientific">Piloderma croceum (strain F 1598)</name>
    <dbReference type="NCBI Taxonomy" id="765440"/>
    <lineage>
        <taxon>Eukaryota</taxon>
        <taxon>Fungi</taxon>
        <taxon>Dikarya</taxon>
        <taxon>Basidiomycota</taxon>
        <taxon>Agaricomycotina</taxon>
        <taxon>Agaricomycetes</taxon>
        <taxon>Agaricomycetidae</taxon>
        <taxon>Atheliales</taxon>
        <taxon>Atheliaceae</taxon>
        <taxon>Piloderma</taxon>
    </lineage>
</organism>
<proteinExistence type="inferred from homology"/>
<dbReference type="InterPro" id="IPR001714">
    <property type="entry name" value="Pept_M24_MAP"/>
</dbReference>
<feature type="binding site" evidence="9">
    <location>
        <position position="181"/>
    </location>
    <ligand>
        <name>substrate</name>
    </ligand>
</feature>
<evidence type="ECO:0000313" key="14">
    <source>
        <dbReference type="Proteomes" id="UP000054166"/>
    </source>
</evidence>
<dbReference type="InterPro" id="IPR002468">
    <property type="entry name" value="Pept_M24A_MAP2"/>
</dbReference>
<dbReference type="SUPFAM" id="SSF46785">
    <property type="entry name" value="Winged helix' DNA-binding domain"/>
    <property type="match status" value="1"/>
</dbReference>
<dbReference type="CDD" id="cd01088">
    <property type="entry name" value="MetAP2"/>
    <property type="match status" value="1"/>
</dbReference>
<comment type="subcellular location">
    <subcellularLocation>
        <location evidence="9">Cytoplasm</location>
    </subcellularLocation>
</comment>
<evidence type="ECO:0000256" key="2">
    <source>
        <dbReference type="ARBA" id="ARBA00001936"/>
    </source>
</evidence>
<evidence type="ECO:0000256" key="11">
    <source>
        <dbReference type="SAM" id="MobiDB-lite"/>
    </source>
</evidence>
<dbReference type="GO" id="GO:0046872">
    <property type="term" value="F:metal ion binding"/>
    <property type="evidence" value="ECO:0007669"/>
    <property type="project" value="UniProtKB-UniRule"/>
</dbReference>
<evidence type="ECO:0000256" key="1">
    <source>
        <dbReference type="ARBA" id="ARBA00000294"/>
    </source>
</evidence>
<feature type="binding site" evidence="9">
    <location>
        <position position="212"/>
    </location>
    <ligand>
        <name>a divalent metal cation</name>
        <dbReference type="ChEBI" id="CHEBI:60240"/>
        <label>2</label>
        <note>catalytic</note>
    </ligand>
</feature>
<feature type="binding site" evidence="9">
    <location>
        <position position="314"/>
    </location>
    <ligand>
        <name>a divalent metal cation</name>
        <dbReference type="ChEBI" id="CHEBI:60240"/>
        <label>2</label>
        <note>catalytic</note>
    </ligand>
</feature>
<dbReference type="SUPFAM" id="SSF55920">
    <property type="entry name" value="Creatinase/aminopeptidase"/>
    <property type="match status" value="1"/>
</dbReference>
<comment type="function">
    <text evidence="9 10">Cotranslationally removes the N-terminal methionine from nascent proteins. The N-terminal methionine is often cleaved when the second residue in the primary sequence is small and uncharged (Met-Ala-, Cys, Gly, Pro, Ser, Thr, or Val).</text>
</comment>
<evidence type="ECO:0000256" key="7">
    <source>
        <dbReference type="ARBA" id="ARBA00022723"/>
    </source>
</evidence>
<gene>
    <name evidence="13" type="ORF">PILCRDRAFT_813922</name>
</gene>
<keyword evidence="7 9" id="KW-0479">Metal-binding</keyword>
<dbReference type="NCBIfam" id="TIGR00501">
    <property type="entry name" value="met_pdase_II"/>
    <property type="match status" value="1"/>
</dbReference>
<sequence length="428" mass="47531">MSSDTKPLEETINGLKQVSLAQDAGDENEEGDEEPTPEGPQTAGDAKKKKKKKKKSKKKKTEQSDPPRIGLSKLYPDGIYPEGEIQLYKDDNAWRTTSEEKRYDERMINEDPETTYQSIRRAAEVHRLVRKHARKHIRPGMSMTEIVENIEDGTRAMVEENGFESGVGFPTGLSLNDCAAHYTPNAGDTVVLQSGDVLKVDIGVHVKGRILDSAFTLAFDHKYDKLVEAVKAATNTGIREAGIDARLGEIGAAIQETMESYEVEVNGKTYPVKAIENLSGHSINKYQIHGGKSVPLVKTDDQTKMEEGEYFAIETFGSTGRGRVVESGECSHYAKIYDHPHVPLRLTSAKSLLNTITKNFGTLPFCRRYLDRVGETKYLLALNHLVGQGIVRGYPPLCDTKGSMTAQFEHTILLRPTVKEVVSRGDDY</sequence>
<dbReference type="GO" id="GO:0006508">
    <property type="term" value="P:proteolysis"/>
    <property type="evidence" value="ECO:0007669"/>
    <property type="project" value="UniProtKB-KW"/>
</dbReference>
<feature type="domain" description="Peptidase M24" evidence="12">
    <location>
        <begin position="118"/>
        <end position="317"/>
    </location>
</feature>
<dbReference type="InterPro" id="IPR036388">
    <property type="entry name" value="WH-like_DNA-bd_sf"/>
</dbReference>
<evidence type="ECO:0000256" key="9">
    <source>
        <dbReference type="HAMAP-Rule" id="MF_03175"/>
    </source>
</evidence>
<evidence type="ECO:0000256" key="6">
    <source>
        <dbReference type="ARBA" id="ARBA00022670"/>
    </source>
</evidence>
<dbReference type="HOGENOM" id="CLU_015857_7_1_1"/>
<feature type="binding site" evidence="9">
    <location>
        <position position="409"/>
    </location>
    <ligand>
        <name>a divalent metal cation</name>
        <dbReference type="ChEBI" id="CHEBI:60240"/>
        <label>2</label>
        <note>catalytic</note>
    </ligand>
</feature>
<dbReference type="GO" id="GO:0004239">
    <property type="term" value="F:initiator methionyl aminopeptidase activity"/>
    <property type="evidence" value="ECO:0007669"/>
    <property type="project" value="UniProtKB-UniRule"/>
</dbReference>
<dbReference type="GO" id="GO:0005737">
    <property type="term" value="C:cytoplasm"/>
    <property type="evidence" value="ECO:0007669"/>
    <property type="project" value="UniProtKB-SubCell"/>
</dbReference>
<accession>A0A0C3GE60</accession>
<keyword evidence="14" id="KW-1185">Reference proteome</keyword>
<dbReference type="Gene3D" id="3.90.230.10">
    <property type="entry name" value="Creatinase/methionine aminopeptidase superfamily"/>
    <property type="match status" value="1"/>
</dbReference>
<feature type="binding site" evidence="9">
    <location>
        <position position="201"/>
    </location>
    <ligand>
        <name>a divalent metal cation</name>
        <dbReference type="ChEBI" id="CHEBI:60240"/>
        <label>1</label>
    </ligand>
</feature>
<feature type="binding site" evidence="9">
    <location>
        <position position="409"/>
    </location>
    <ligand>
        <name>a divalent metal cation</name>
        <dbReference type="ChEBI" id="CHEBI:60240"/>
        <label>1</label>
    </ligand>
</feature>
<evidence type="ECO:0000256" key="10">
    <source>
        <dbReference type="RuleBase" id="RU003653"/>
    </source>
</evidence>
<dbReference type="PANTHER" id="PTHR45777:SF2">
    <property type="entry name" value="METHIONINE AMINOPEPTIDASE 2"/>
    <property type="match status" value="1"/>
</dbReference>
<comment type="cofactor">
    <cofactor evidence="9">
        <name>Co(2+)</name>
        <dbReference type="ChEBI" id="CHEBI:48828"/>
    </cofactor>
    <cofactor evidence="9">
        <name>Zn(2+)</name>
        <dbReference type="ChEBI" id="CHEBI:29105"/>
    </cofactor>
    <cofactor evidence="9">
        <name>Mn(2+)</name>
        <dbReference type="ChEBI" id="CHEBI:29035"/>
    </cofactor>
    <cofactor evidence="9">
        <name>Fe(2+)</name>
        <dbReference type="ChEBI" id="CHEBI:29033"/>
    </cofactor>
    <text evidence="9">Binds 2 divalent metal cations per subunit. Has a high-affinity and a low affinity metal-binding site. The true nature of the physiological cofactor is under debate. The enzyme is active with cobalt, zinc, manganese or divalent iron ions. Most likely, methionine aminopeptidases function as mononuclear Fe(2+)-metalloproteases under physiological conditions, and the catalytically relevant metal-binding site has been assigned to the histidine-containing high-affinity site.</text>
</comment>
<name>A0A0C3GE60_PILCF</name>
<comment type="cofactor">
    <cofactor evidence="3">
        <name>Fe(2+)</name>
        <dbReference type="ChEBI" id="CHEBI:29033"/>
    </cofactor>
</comment>
<dbReference type="Pfam" id="PF00557">
    <property type="entry name" value="Peptidase_M24"/>
    <property type="match status" value="1"/>
</dbReference>